<dbReference type="AlphaFoldDB" id="A0A6J4V353"/>
<proteinExistence type="predicted"/>
<evidence type="ECO:0000313" key="2">
    <source>
        <dbReference type="EMBL" id="CAA9564060.1"/>
    </source>
</evidence>
<name>A0A6J4V353_9BACT</name>
<reference evidence="2" key="1">
    <citation type="submission" date="2020-02" db="EMBL/GenBank/DDBJ databases">
        <authorList>
            <person name="Meier V. D."/>
        </authorList>
    </citation>
    <scope>NUCLEOTIDE SEQUENCE</scope>
    <source>
        <strain evidence="2">AVDCRST_MAG87</strain>
    </source>
</reference>
<feature type="region of interest" description="Disordered" evidence="1">
    <location>
        <begin position="40"/>
        <end position="59"/>
    </location>
</feature>
<protein>
    <submittedName>
        <fullName evidence="2">Uncharacterized protein</fullName>
    </submittedName>
</protein>
<dbReference type="EMBL" id="CADCWJ010000403">
    <property type="protein sequence ID" value="CAA9564060.1"/>
    <property type="molecule type" value="Genomic_DNA"/>
</dbReference>
<accession>A0A6J4V353</accession>
<sequence>MLGSNGAMAWSSVIAVRLPPASGATSGCLHEIRSKPAISDDGLVRSTSAPGSRCGRPGWLRESNERHFLRTSHPLS</sequence>
<organism evidence="2">
    <name type="scientific">uncultured Thermomicrobiales bacterium</name>
    <dbReference type="NCBI Taxonomy" id="1645740"/>
    <lineage>
        <taxon>Bacteria</taxon>
        <taxon>Pseudomonadati</taxon>
        <taxon>Thermomicrobiota</taxon>
        <taxon>Thermomicrobia</taxon>
        <taxon>Thermomicrobiales</taxon>
        <taxon>environmental samples</taxon>
    </lineage>
</organism>
<gene>
    <name evidence="2" type="ORF">AVDCRST_MAG87-1804</name>
</gene>
<evidence type="ECO:0000256" key="1">
    <source>
        <dbReference type="SAM" id="MobiDB-lite"/>
    </source>
</evidence>